<evidence type="ECO:0000313" key="2">
    <source>
        <dbReference type="Proteomes" id="UP001059617"/>
    </source>
</evidence>
<dbReference type="Proteomes" id="UP001059617">
    <property type="component" value="Chromosome"/>
</dbReference>
<organism evidence="1 2">
    <name type="scientific">Dactylosporangium fulvum</name>
    <dbReference type="NCBI Taxonomy" id="53359"/>
    <lineage>
        <taxon>Bacteria</taxon>
        <taxon>Bacillati</taxon>
        <taxon>Actinomycetota</taxon>
        <taxon>Actinomycetes</taxon>
        <taxon>Micromonosporales</taxon>
        <taxon>Micromonosporaceae</taxon>
        <taxon>Dactylosporangium</taxon>
    </lineage>
</organism>
<accession>A0ABY5W5Y4</accession>
<dbReference type="RefSeq" id="WP_259862285.1">
    <property type="nucleotide sequence ID" value="NZ_BAAAST010000005.1"/>
</dbReference>
<protein>
    <recommendedName>
        <fullName evidence="3">Transposase</fullName>
    </recommendedName>
</protein>
<dbReference type="EMBL" id="CP073720">
    <property type="protein sequence ID" value="UWP84434.1"/>
    <property type="molecule type" value="Genomic_DNA"/>
</dbReference>
<evidence type="ECO:0000313" key="1">
    <source>
        <dbReference type="EMBL" id="UWP84434.1"/>
    </source>
</evidence>
<reference evidence="1" key="1">
    <citation type="submission" date="2021-04" db="EMBL/GenBank/DDBJ databases">
        <authorList>
            <person name="Hartkoorn R.C."/>
            <person name="Beaudoing E."/>
            <person name="Hot D."/>
        </authorList>
    </citation>
    <scope>NUCLEOTIDE SEQUENCE</scope>
    <source>
        <strain evidence="1">NRRL B-16292</strain>
    </source>
</reference>
<gene>
    <name evidence="1" type="ORF">Dfulv_09420</name>
</gene>
<evidence type="ECO:0008006" key="3">
    <source>
        <dbReference type="Google" id="ProtNLM"/>
    </source>
</evidence>
<reference evidence="1" key="2">
    <citation type="submission" date="2022-09" db="EMBL/GenBank/DDBJ databases">
        <title>Biosynthetic gene clusters of Dactylosporangioum fulvum.</title>
        <authorList>
            <person name="Caradec T."/>
        </authorList>
    </citation>
    <scope>NUCLEOTIDE SEQUENCE</scope>
    <source>
        <strain evidence="1">NRRL B-16292</strain>
    </source>
</reference>
<proteinExistence type="predicted"/>
<sequence>MTTTTHRHQSNFARRYFSAGEAHGEVSAVLAILDARGVEIPEQIRAEIAGCTDLDRLDSWIRQAATADKIQNLDVPISG</sequence>
<keyword evidence="2" id="KW-1185">Reference proteome</keyword>
<name>A0ABY5W5Y4_9ACTN</name>